<proteinExistence type="predicted"/>
<reference evidence="1" key="1">
    <citation type="journal article" date="2021" name="Front. Microbiol.">
        <title>Comprehensive Comparative Genomics and Phenotyping of Methylobacterium Species.</title>
        <authorList>
            <person name="Alessa O."/>
            <person name="Ogura Y."/>
            <person name="Fujitani Y."/>
            <person name="Takami H."/>
            <person name="Hayashi T."/>
            <person name="Sahin N."/>
            <person name="Tani A."/>
        </authorList>
    </citation>
    <scope>NUCLEOTIDE SEQUENCE</scope>
    <source>
        <strain evidence="1">KCTC 52305</strain>
    </source>
</reference>
<protein>
    <recommendedName>
        <fullName evidence="3">DUF2169 domain-containing protein</fullName>
    </recommendedName>
</protein>
<sequence>MSGDVVPRTRGWRAVSGTADSARILTVTGEVALGNADEWPGLGPSEPPGPDPAILNLDLEVATDGPGALAPHWAAIRFAWPLPAAGPSSVRVMWMGVEVAFLPVAED</sequence>
<dbReference type="EMBL" id="BPQH01000012">
    <property type="protein sequence ID" value="GJD51235.1"/>
    <property type="molecule type" value="Genomic_DNA"/>
</dbReference>
<evidence type="ECO:0008006" key="3">
    <source>
        <dbReference type="Google" id="ProtNLM"/>
    </source>
</evidence>
<evidence type="ECO:0000313" key="2">
    <source>
        <dbReference type="Proteomes" id="UP001055167"/>
    </source>
</evidence>
<evidence type="ECO:0000313" key="1">
    <source>
        <dbReference type="EMBL" id="GJD51235.1"/>
    </source>
</evidence>
<comment type="caution">
    <text evidence="1">The sequence shown here is derived from an EMBL/GenBank/DDBJ whole genome shotgun (WGS) entry which is preliminary data.</text>
</comment>
<keyword evidence="2" id="KW-1185">Reference proteome</keyword>
<organism evidence="1 2">
    <name type="scientific">Methylobacterium crusticola</name>
    <dbReference type="NCBI Taxonomy" id="1697972"/>
    <lineage>
        <taxon>Bacteria</taxon>
        <taxon>Pseudomonadati</taxon>
        <taxon>Pseudomonadota</taxon>
        <taxon>Alphaproteobacteria</taxon>
        <taxon>Hyphomicrobiales</taxon>
        <taxon>Methylobacteriaceae</taxon>
        <taxon>Methylobacterium</taxon>
    </lineage>
</organism>
<name>A0ABQ4R2Q5_9HYPH</name>
<dbReference type="Proteomes" id="UP001055167">
    <property type="component" value="Unassembled WGS sequence"/>
</dbReference>
<accession>A0ABQ4R2Q5</accession>
<reference evidence="1" key="2">
    <citation type="submission" date="2021-08" db="EMBL/GenBank/DDBJ databases">
        <authorList>
            <person name="Tani A."/>
            <person name="Ola A."/>
            <person name="Ogura Y."/>
            <person name="Katsura K."/>
            <person name="Hayashi T."/>
        </authorList>
    </citation>
    <scope>NUCLEOTIDE SEQUENCE</scope>
    <source>
        <strain evidence="1">KCTC 52305</strain>
    </source>
</reference>
<gene>
    <name evidence="1" type="ORF">OPKNFCMD_3987</name>
</gene>